<keyword evidence="6" id="KW-1185">Reference proteome</keyword>
<dbReference type="AlphaFoldDB" id="A0AAN7SAE6"/>
<dbReference type="EMBL" id="JARPUR010000002">
    <property type="protein sequence ID" value="KAK4881776.1"/>
    <property type="molecule type" value="Genomic_DNA"/>
</dbReference>
<feature type="region of interest" description="Disordered" evidence="2">
    <location>
        <begin position="246"/>
        <end position="266"/>
    </location>
</feature>
<feature type="domain" description="DNA polymerase delta/zeta catalytic subunit N-terminal" evidence="3">
    <location>
        <begin position="56"/>
        <end position="133"/>
    </location>
</feature>
<gene>
    <name evidence="5" type="ORF">RN001_005095</name>
</gene>
<evidence type="ECO:0000256" key="2">
    <source>
        <dbReference type="SAM" id="MobiDB-lite"/>
    </source>
</evidence>
<dbReference type="PANTHER" id="PTHR45812">
    <property type="entry name" value="DNA POLYMERASE ZETA CATALYTIC SUBUNIT"/>
    <property type="match status" value="1"/>
</dbReference>
<evidence type="ECO:0008006" key="7">
    <source>
        <dbReference type="Google" id="ProtNLM"/>
    </source>
</evidence>
<evidence type="ECO:0000256" key="1">
    <source>
        <dbReference type="ARBA" id="ARBA00049244"/>
    </source>
</evidence>
<feature type="domain" description="DNA polymerase zeta catalytic subunit N-terminal" evidence="4">
    <location>
        <begin position="1"/>
        <end position="55"/>
    </location>
</feature>
<evidence type="ECO:0000313" key="6">
    <source>
        <dbReference type="Proteomes" id="UP001353858"/>
    </source>
</evidence>
<dbReference type="Pfam" id="PF24065">
    <property type="entry name" value="REV3_N"/>
    <property type="match status" value="1"/>
</dbReference>
<comment type="caution">
    <text evidence="5">The sequence shown here is derived from an EMBL/GenBank/DDBJ whole genome shotgun (WGS) entry which is preliminary data.</text>
</comment>
<evidence type="ECO:0000259" key="3">
    <source>
        <dbReference type="Pfam" id="PF24055"/>
    </source>
</evidence>
<dbReference type="Proteomes" id="UP001353858">
    <property type="component" value="Unassembled WGS sequence"/>
</dbReference>
<reference evidence="6" key="1">
    <citation type="submission" date="2023-01" db="EMBL/GenBank/DDBJ databases">
        <title>Key to firefly adult light organ development and bioluminescence: homeobox transcription factors regulate luciferase expression and transportation to peroxisome.</title>
        <authorList>
            <person name="Fu X."/>
        </authorList>
    </citation>
    <scope>NUCLEOTIDE SEQUENCE [LARGE SCALE GENOMIC DNA]</scope>
</reference>
<dbReference type="GO" id="GO:0005634">
    <property type="term" value="C:nucleus"/>
    <property type="evidence" value="ECO:0007669"/>
    <property type="project" value="TreeGrafter"/>
</dbReference>
<dbReference type="GO" id="GO:0016035">
    <property type="term" value="C:zeta DNA polymerase complex"/>
    <property type="evidence" value="ECO:0007669"/>
    <property type="project" value="InterPro"/>
</dbReference>
<organism evidence="5 6">
    <name type="scientific">Aquatica leii</name>
    <dbReference type="NCBI Taxonomy" id="1421715"/>
    <lineage>
        <taxon>Eukaryota</taxon>
        <taxon>Metazoa</taxon>
        <taxon>Ecdysozoa</taxon>
        <taxon>Arthropoda</taxon>
        <taxon>Hexapoda</taxon>
        <taxon>Insecta</taxon>
        <taxon>Pterygota</taxon>
        <taxon>Neoptera</taxon>
        <taxon>Endopterygota</taxon>
        <taxon>Coleoptera</taxon>
        <taxon>Polyphaga</taxon>
        <taxon>Elateriformia</taxon>
        <taxon>Elateroidea</taxon>
        <taxon>Lampyridae</taxon>
        <taxon>Luciolinae</taxon>
        <taxon>Aquatica</taxon>
    </lineage>
</organism>
<dbReference type="InterPro" id="IPR030559">
    <property type="entry name" value="PolZ_Rev3"/>
</dbReference>
<dbReference type="GO" id="GO:0042276">
    <property type="term" value="P:error-prone translesion synthesis"/>
    <property type="evidence" value="ECO:0007669"/>
    <property type="project" value="TreeGrafter"/>
</dbReference>
<dbReference type="GO" id="GO:0003887">
    <property type="term" value="F:DNA-directed DNA polymerase activity"/>
    <property type="evidence" value="ECO:0007669"/>
    <property type="project" value="UniProtKB-EC"/>
</dbReference>
<dbReference type="InterPro" id="IPR056447">
    <property type="entry name" value="REV3_N"/>
</dbReference>
<evidence type="ECO:0000313" key="5">
    <source>
        <dbReference type="EMBL" id="KAK4881776.1"/>
    </source>
</evidence>
<name>A0AAN7SAE6_9COLE</name>
<proteinExistence type="predicted"/>
<dbReference type="Pfam" id="PF24055">
    <property type="entry name" value="POL3_N"/>
    <property type="match status" value="1"/>
</dbReference>
<dbReference type="SUPFAM" id="SSF53098">
    <property type="entry name" value="Ribonuclease H-like"/>
    <property type="match status" value="1"/>
</dbReference>
<dbReference type="Gene3D" id="3.30.342.10">
    <property type="entry name" value="DNA Polymerase, chain B, domain 1"/>
    <property type="match status" value="1"/>
</dbReference>
<feature type="compositionally biased region" description="Polar residues" evidence="2">
    <location>
        <begin position="252"/>
        <end position="264"/>
    </location>
</feature>
<accession>A0AAN7SAE6</accession>
<comment type="catalytic activity">
    <reaction evidence="1">
        <text>DNA(n) + a 2'-deoxyribonucleoside 5'-triphosphate = DNA(n+1) + diphosphate</text>
        <dbReference type="Rhea" id="RHEA:22508"/>
        <dbReference type="Rhea" id="RHEA-COMP:17339"/>
        <dbReference type="Rhea" id="RHEA-COMP:17340"/>
        <dbReference type="ChEBI" id="CHEBI:33019"/>
        <dbReference type="ChEBI" id="CHEBI:61560"/>
        <dbReference type="ChEBI" id="CHEBI:173112"/>
        <dbReference type="EC" id="2.7.7.7"/>
    </reaction>
</comment>
<dbReference type="GO" id="GO:0000724">
    <property type="term" value="P:double-strand break repair via homologous recombination"/>
    <property type="evidence" value="ECO:0007669"/>
    <property type="project" value="TreeGrafter"/>
</dbReference>
<dbReference type="InterPro" id="IPR056435">
    <property type="entry name" value="DPOD/Z_N"/>
</dbReference>
<dbReference type="InterPro" id="IPR012337">
    <property type="entry name" value="RNaseH-like_sf"/>
</dbReference>
<evidence type="ECO:0000259" key="4">
    <source>
        <dbReference type="Pfam" id="PF24065"/>
    </source>
</evidence>
<sequence length="828" mass="93238">MFLIRIFTVDFYMSTPMEGLDLLYSEFRGSSTSAVPIIRIFGSSETGHKTCLHVHGVFPYLYIPYDGIEDSSSLMYQIANKLDQAINISLGHASSTTQHVYKIVLVSGIPFYGYHYREHQFFKIFFYNPLIMKKACSLLQNGNICGKIYQLHESHIPFVLQFMIDYNLHGMNFISLSQVFYRVNDSISQEDIPSQFLLPPTVLKKSTCRVEADALAENIVNRIEVAAGKIMRNPGIAALWEDEQQRRRNKNENSQISPCMSQNRIDIPPTDSDTLYKCALRDKLIAGRVNKHIITETSSSMYPVETPKTHNLISASFVQGHSLTNESSVLLGNTGNSVDISNSFLDSSYLDTTNLNDTQANDLLRVLQDLASDANDRVEEDSILSQTVKLPDESEDENEADMTMPFVTTPIKVDSETVEVNLGNNVGDVFSSHEQDDLQSSDGIRKESTVCVESSIANSQVLLIPEQVKRKLTFMEMRQCTRVGKGTKRLESNKDNETAINNAQFLQHNHLSKAEEYDLASNIVCSEGPSKEQNIFSGSDSSFIKCSPVSPFLHDNVLSKLEEYDCSSSLVCCQDSSKELFSDSDSSLVKLSSDSLSSLSKKSEPIRSSNSQSVSNDCKNIQSSLSFKSSVSVVRSQYVNQNKNNLILDDLRMSRNVVSSNERYMTPKINFSQNMSMLQATVVNNDEITLCNFEYYVVMPKFNPPAREDIINTLEEYNISLVTHQKPFYSDCEDVSGEVQIGHKRLRIGTLYSDLLEFETSLVEVSLQQLIFNKIQTMYPQEQVSNKFLSAKLSFCEDADCVVTPTALPPTRRDILVWIKAKTNRLNR</sequence>
<protein>
    <recommendedName>
        <fullName evidence="7">DNA polymerase zeta catalytic subunit</fullName>
    </recommendedName>
</protein>
<dbReference type="PANTHER" id="PTHR45812:SF1">
    <property type="entry name" value="DNA POLYMERASE ZETA CATALYTIC SUBUNIT"/>
    <property type="match status" value="1"/>
</dbReference>
<dbReference type="FunFam" id="3.30.342.10:FF:000002">
    <property type="entry name" value="DNA polymerase zeta catalytic subunit isoform X1"/>
    <property type="match status" value="1"/>
</dbReference>